<protein>
    <submittedName>
        <fullName evidence="2">Uncharacterized protein</fullName>
    </submittedName>
</protein>
<sequence length="34" mass="3602">MADMTVTTRSFHSPKPSLICGHGDDNSHNLGFGA</sequence>
<organism evidence="2">
    <name type="scientific">Arundo donax</name>
    <name type="common">Giant reed</name>
    <name type="synonym">Donax arundinaceus</name>
    <dbReference type="NCBI Taxonomy" id="35708"/>
    <lineage>
        <taxon>Eukaryota</taxon>
        <taxon>Viridiplantae</taxon>
        <taxon>Streptophyta</taxon>
        <taxon>Embryophyta</taxon>
        <taxon>Tracheophyta</taxon>
        <taxon>Spermatophyta</taxon>
        <taxon>Magnoliopsida</taxon>
        <taxon>Liliopsida</taxon>
        <taxon>Poales</taxon>
        <taxon>Poaceae</taxon>
        <taxon>PACMAD clade</taxon>
        <taxon>Arundinoideae</taxon>
        <taxon>Arundineae</taxon>
        <taxon>Arundo</taxon>
    </lineage>
</organism>
<feature type="region of interest" description="Disordered" evidence="1">
    <location>
        <begin position="1"/>
        <end position="34"/>
    </location>
</feature>
<dbReference type="AlphaFoldDB" id="A0A0A9HLE7"/>
<accession>A0A0A9HLE7</accession>
<reference evidence="2" key="1">
    <citation type="submission" date="2014-09" db="EMBL/GenBank/DDBJ databases">
        <authorList>
            <person name="Magalhaes I.L.F."/>
            <person name="Oliveira U."/>
            <person name="Santos F.R."/>
            <person name="Vidigal T.H.D.A."/>
            <person name="Brescovit A.D."/>
            <person name="Santos A.J."/>
        </authorList>
    </citation>
    <scope>NUCLEOTIDE SEQUENCE</scope>
    <source>
        <tissue evidence="2">Shoot tissue taken approximately 20 cm above the soil surface</tissue>
    </source>
</reference>
<evidence type="ECO:0000256" key="1">
    <source>
        <dbReference type="SAM" id="MobiDB-lite"/>
    </source>
</evidence>
<name>A0A0A9HLE7_ARUDO</name>
<reference evidence="2" key="2">
    <citation type="journal article" date="2015" name="Data Brief">
        <title>Shoot transcriptome of the giant reed, Arundo donax.</title>
        <authorList>
            <person name="Barrero R.A."/>
            <person name="Guerrero F.D."/>
            <person name="Moolhuijzen P."/>
            <person name="Goolsby J.A."/>
            <person name="Tidwell J."/>
            <person name="Bellgard S.E."/>
            <person name="Bellgard M.I."/>
        </authorList>
    </citation>
    <scope>NUCLEOTIDE SEQUENCE</scope>
    <source>
        <tissue evidence="2">Shoot tissue taken approximately 20 cm above the soil surface</tissue>
    </source>
</reference>
<dbReference type="EMBL" id="GBRH01164173">
    <property type="protein sequence ID" value="JAE33723.1"/>
    <property type="molecule type" value="Transcribed_RNA"/>
</dbReference>
<proteinExistence type="predicted"/>
<feature type="compositionally biased region" description="Polar residues" evidence="1">
    <location>
        <begin position="1"/>
        <end position="11"/>
    </location>
</feature>
<evidence type="ECO:0000313" key="2">
    <source>
        <dbReference type="EMBL" id="JAE33723.1"/>
    </source>
</evidence>